<reference evidence="8" key="1">
    <citation type="journal article" date="2015" name="Nat. Genet.">
        <title>The genome and transcriptome of the zoonotic hookworm Ancylostoma ceylanicum identify infection-specific gene families.</title>
        <authorList>
            <person name="Schwarz E.M."/>
            <person name="Hu Y."/>
            <person name="Antoshechkin I."/>
            <person name="Miller M.M."/>
            <person name="Sternberg P.W."/>
            <person name="Aroian R.V."/>
        </authorList>
    </citation>
    <scope>NUCLEOTIDE SEQUENCE</scope>
    <source>
        <strain evidence="8">HY135</strain>
    </source>
</reference>
<proteinExistence type="inferred from homology"/>
<evidence type="ECO:0000256" key="5">
    <source>
        <dbReference type="ARBA" id="ARBA00023136"/>
    </source>
</evidence>
<protein>
    <recommendedName>
        <fullName evidence="6">Serpentine receptor class gamma</fullName>
    </recommendedName>
</protein>
<feature type="transmembrane region" description="Helical" evidence="6">
    <location>
        <begin position="45"/>
        <end position="68"/>
    </location>
</feature>
<accession>A0A016TKF5</accession>
<dbReference type="Pfam" id="PF02118">
    <property type="entry name" value="Srg"/>
    <property type="match status" value="1"/>
</dbReference>
<dbReference type="SUPFAM" id="SSF81321">
    <property type="entry name" value="Family A G protein-coupled receptor-like"/>
    <property type="match status" value="1"/>
</dbReference>
<dbReference type="Proteomes" id="UP000024635">
    <property type="component" value="Unassembled WGS sequence"/>
</dbReference>
<dbReference type="GO" id="GO:0007606">
    <property type="term" value="P:sensory perception of chemical stimulus"/>
    <property type="evidence" value="ECO:0007669"/>
    <property type="project" value="UniProtKB-UniRule"/>
</dbReference>
<feature type="transmembrane region" description="Helical" evidence="6">
    <location>
        <begin position="168"/>
        <end position="188"/>
    </location>
</feature>
<keyword evidence="5 6" id="KW-0472">Membrane</keyword>
<comment type="similarity">
    <text evidence="2 6">Belongs to the nematode receptor-like protein srg family.</text>
</comment>
<evidence type="ECO:0000256" key="4">
    <source>
        <dbReference type="ARBA" id="ARBA00022989"/>
    </source>
</evidence>
<dbReference type="Gene3D" id="1.20.1070.10">
    <property type="entry name" value="Rhodopsin 7-helix transmembrane proteins"/>
    <property type="match status" value="1"/>
</dbReference>
<evidence type="ECO:0000256" key="3">
    <source>
        <dbReference type="ARBA" id="ARBA00022692"/>
    </source>
</evidence>
<evidence type="ECO:0000313" key="8">
    <source>
        <dbReference type="Proteomes" id="UP000024635"/>
    </source>
</evidence>
<comment type="caution">
    <text evidence="7">The sequence shown here is derived from an EMBL/GenBank/DDBJ whole genome shotgun (WGS) entry which is preliminary data.</text>
</comment>
<name>A0A016TKF5_9BILA</name>
<feature type="transmembrane region" description="Helical" evidence="6">
    <location>
        <begin position="125"/>
        <end position="148"/>
    </location>
</feature>
<keyword evidence="8" id="KW-1185">Reference proteome</keyword>
<evidence type="ECO:0000313" key="7">
    <source>
        <dbReference type="EMBL" id="EYC03171.1"/>
    </source>
</evidence>
<dbReference type="EMBL" id="JARK01001431">
    <property type="protein sequence ID" value="EYC03171.1"/>
    <property type="molecule type" value="Genomic_DNA"/>
</dbReference>
<dbReference type="InterPro" id="IPR000609">
    <property type="entry name" value="7TM_GPCR_serpentine_rcpt_Srg"/>
</dbReference>
<feature type="transmembrane region" description="Helical" evidence="6">
    <location>
        <begin position="208"/>
        <end position="234"/>
    </location>
</feature>
<evidence type="ECO:0000256" key="1">
    <source>
        <dbReference type="ARBA" id="ARBA00004141"/>
    </source>
</evidence>
<evidence type="ECO:0000256" key="6">
    <source>
        <dbReference type="RuleBase" id="RU280813"/>
    </source>
</evidence>
<feature type="transmembrane region" description="Helical" evidence="6">
    <location>
        <begin position="80"/>
        <end position="105"/>
    </location>
</feature>
<evidence type="ECO:0000256" key="2">
    <source>
        <dbReference type="ARBA" id="ARBA00005692"/>
    </source>
</evidence>
<organism evidence="7 8">
    <name type="scientific">Ancylostoma ceylanicum</name>
    <dbReference type="NCBI Taxonomy" id="53326"/>
    <lineage>
        <taxon>Eukaryota</taxon>
        <taxon>Metazoa</taxon>
        <taxon>Ecdysozoa</taxon>
        <taxon>Nematoda</taxon>
        <taxon>Chromadorea</taxon>
        <taxon>Rhabditida</taxon>
        <taxon>Rhabditina</taxon>
        <taxon>Rhabditomorpha</taxon>
        <taxon>Strongyloidea</taxon>
        <taxon>Ancylostomatidae</taxon>
        <taxon>Ancylostomatinae</taxon>
        <taxon>Ancylostoma</taxon>
    </lineage>
</organism>
<dbReference type="GO" id="GO:0004888">
    <property type="term" value="F:transmembrane signaling receptor activity"/>
    <property type="evidence" value="ECO:0007669"/>
    <property type="project" value="InterPro"/>
</dbReference>
<dbReference type="OrthoDB" id="5807167at2759"/>
<sequence>MPKMGYTYYGTETDHCVHFKSLPLPFSYQIKAREEMVAVTLVLDMTINAITLLSTILYVYIEIVLFILMKKGDKERMSTYFFLVFYCGLVNILVIFTQVFFRILPNLLWQRFFYSLGSMGARACFMISFGSEMFVILCESFIAISRYLTFAHPDSNRNYWNMRRIRNFLIGIFIVSLLYSCIFIASSFETNINRLGAGVTFNFKVNNLQWVGTSIVAPLVAATVSCILCTYCYYKVATIIKASITGLSRGVVLKMCLSSLIICFGIFLNLVIRVMNFLSFITGGYDVIPIQVFIFLTKIASLVSVCGTPWILLALFPVVRTTAFPCCKRVTAQPALSVTASSGRG</sequence>
<keyword evidence="3 6" id="KW-0812">Transmembrane</keyword>
<dbReference type="GO" id="GO:0016020">
    <property type="term" value="C:membrane"/>
    <property type="evidence" value="ECO:0007669"/>
    <property type="project" value="UniProtKB-SubCell"/>
</dbReference>
<feature type="transmembrane region" description="Helical" evidence="6">
    <location>
        <begin position="255"/>
        <end position="272"/>
    </location>
</feature>
<comment type="subcellular location">
    <subcellularLocation>
        <location evidence="1">Membrane</location>
        <topology evidence="1">Multi-pass membrane protein</topology>
    </subcellularLocation>
</comment>
<gene>
    <name evidence="7" type="primary">Acey_s0095.g2800</name>
    <name evidence="7" type="ORF">Y032_0095g2800</name>
</gene>
<dbReference type="AlphaFoldDB" id="A0A016TKF5"/>
<feature type="transmembrane region" description="Helical" evidence="6">
    <location>
        <begin position="292"/>
        <end position="319"/>
    </location>
</feature>
<keyword evidence="4 6" id="KW-1133">Transmembrane helix</keyword>